<comment type="function">
    <text evidence="7">May play the central regulatory role in sporulation. It may be an element of the effector pathway responsible for the activation of sporulation genes in response to nutritional stress. Spo0A may act in concert with spo0H (a sigma factor) to control the expression of some genes that are critical to the sporulation process.</text>
</comment>
<dbReference type="Pfam" id="PF00072">
    <property type="entry name" value="Response_reg"/>
    <property type="match status" value="1"/>
</dbReference>
<dbReference type="PANTHER" id="PTHR48111:SF2">
    <property type="entry name" value="RESPONSE REGULATOR SAER"/>
    <property type="match status" value="1"/>
</dbReference>
<reference evidence="12 13" key="1">
    <citation type="submission" date="2019-07" db="EMBL/GenBank/DDBJ databases">
        <authorList>
            <person name="Hibberd C M."/>
            <person name="Gehrig L. J."/>
            <person name="Chang H.-W."/>
            <person name="Venkatesh S."/>
        </authorList>
    </citation>
    <scope>NUCLEOTIDE SEQUENCE [LARGE SCALE GENOMIC DNA]</scope>
    <source>
        <strain evidence="12">Dorea_longicatena_SSTS_Bg7063</strain>
    </source>
</reference>
<dbReference type="InterPro" id="IPR001789">
    <property type="entry name" value="Sig_transdc_resp-reg_receiver"/>
</dbReference>
<evidence type="ECO:0000256" key="5">
    <source>
        <dbReference type="ARBA" id="ARBA00023125"/>
    </source>
</evidence>
<evidence type="ECO:0000256" key="1">
    <source>
        <dbReference type="ARBA" id="ARBA00018672"/>
    </source>
</evidence>
<sequence>MNHILIIEDDPDIRESLRILLESENFLITEAKNGSDGLNKFSAEINLVILDIMMPGISGIQTCEEIRKKSVVPILFLTAKLSEEDKITGFTAGADDYLVKPFSAAELLARINALLRRHQVYDTEFNRDSQKEEWIERHGIVISSLYNDVYMGEKELCLTDIEYRMLLLMMKYPGKIFSIQNLYESVWQEPFYKASANTIMVHIRKLRSKIEEDPQNPKIIRTVWGKGYTFG</sequence>
<feature type="DNA-binding region" description="OmpR/PhoB-type" evidence="9">
    <location>
        <begin position="132"/>
        <end position="231"/>
    </location>
</feature>
<dbReference type="GO" id="GO:0032993">
    <property type="term" value="C:protein-DNA complex"/>
    <property type="evidence" value="ECO:0007669"/>
    <property type="project" value="TreeGrafter"/>
</dbReference>
<dbReference type="PROSITE" id="PS51755">
    <property type="entry name" value="OMPR_PHOB"/>
    <property type="match status" value="1"/>
</dbReference>
<dbReference type="GO" id="GO:0006355">
    <property type="term" value="P:regulation of DNA-templated transcription"/>
    <property type="evidence" value="ECO:0007669"/>
    <property type="project" value="InterPro"/>
</dbReference>
<organism evidence="12 13">
    <name type="scientific">Dorea longicatena</name>
    <dbReference type="NCBI Taxonomy" id="88431"/>
    <lineage>
        <taxon>Bacteria</taxon>
        <taxon>Bacillati</taxon>
        <taxon>Bacillota</taxon>
        <taxon>Clostridia</taxon>
        <taxon>Lachnospirales</taxon>
        <taxon>Lachnospiraceae</taxon>
        <taxon>Dorea</taxon>
    </lineage>
</organism>
<evidence type="ECO:0000259" key="11">
    <source>
        <dbReference type="PROSITE" id="PS51755"/>
    </source>
</evidence>
<dbReference type="Pfam" id="PF00486">
    <property type="entry name" value="Trans_reg_C"/>
    <property type="match status" value="1"/>
</dbReference>
<evidence type="ECO:0000313" key="13">
    <source>
        <dbReference type="Proteomes" id="UP000398619"/>
    </source>
</evidence>
<evidence type="ECO:0000256" key="9">
    <source>
        <dbReference type="PROSITE-ProRule" id="PRU01091"/>
    </source>
</evidence>
<dbReference type="SUPFAM" id="SSF52172">
    <property type="entry name" value="CheY-like"/>
    <property type="match status" value="1"/>
</dbReference>
<keyword evidence="4" id="KW-0805">Transcription regulation</keyword>
<dbReference type="PROSITE" id="PS50110">
    <property type="entry name" value="RESPONSE_REGULATORY"/>
    <property type="match status" value="1"/>
</dbReference>
<dbReference type="PANTHER" id="PTHR48111">
    <property type="entry name" value="REGULATOR OF RPOS"/>
    <property type="match status" value="1"/>
</dbReference>
<evidence type="ECO:0000256" key="6">
    <source>
        <dbReference type="ARBA" id="ARBA00023163"/>
    </source>
</evidence>
<name>A0A564U676_9FIRM</name>
<keyword evidence="5 9" id="KW-0238">DNA-binding</keyword>
<dbReference type="InterPro" id="IPR039420">
    <property type="entry name" value="WalR-like"/>
</dbReference>
<evidence type="ECO:0000259" key="10">
    <source>
        <dbReference type="PROSITE" id="PS50110"/>
    </source>
</evidence>
<dbReference type="GO" id="GO:0005829">
    <property type="term" value="C:cytosol"/>
    <property type="evidence" value="ECO:0007669"/>
    <property type="project" value="TreeGrafter"/>
</dbReference>
<feature type="modified residue" description="4-aspartylphosphate" evidence="8">
    <location>
        <position position="51"/>
    </location>
</feature>
<evidence type="ECO:0000256" key="8">
    <source>
        <dbReference type="PROSITE-ProRule" id="PRU00169"/>
    </source>
</evidence>
<keyword evidence="3" id="KW-0902">Two-component regulatory system</keyword>
<feature type="domain" description="OmpR/PhoB-type" evidence="11">
    <location>
        <begin position="132"/>
        <end position="231"/>
    </location>
</feature>
<dbReference type="CDD" id="cd17574">
    <property type="entry name" value="REC_OmpR"/>
    <property type="match status" value="1"/>
</dbReference>
<dbReference type="AlphaFoldDB" id="A0A564U676"/>
<dbReference type="Proteomes" id="UP000398619">
    <property type="component" value="Unassembled WGS sequence"/>
</dbReference>
<protein>
    <recommendedName>
        <fullName evidence="1">Stage 0 sporulation protein A homolog</fullName>
    </recommendedName>
</protein>
<dbReference type="Gene3D" id="1.10.10.10">
    <property type="entry name" value="Winged helix-like DNA-binding domain superfamily/Winged helix DNA-binding domain"/>
    <property type="match status" value="1"/>
</dbReference>
<dbReference type="SUPFAM" id="SSF46894">
    <property type="entry name" value="C-terminal effector domain of the bipartite response regulators"/>
    <property type="match status" value="1"/>
</dbReference>
<dbReference type="SMART" id="SM00862">
    <property type="entry name" value="Trans_reg_C"/>
    <property type="match status" value="1"/>
</dbReference>
<dbReference type="FunFam" id="3.40.50.2300:FF:000001">
    <property type="entry name" value="DNA-binding response regulator PhoB"/>
    <property type="match status" value="1"/>
</dbReference>
<evidence type="ECO:0000256" key="7">
    <source>
        <dbReference type="ARBA" id="ARBA00024867"/>
    </source>
</evidence>
<evidence type="ECO:0000256" key="2">
    <source>
        <dbReference type="ARBA" id="ARBA00022553"/>
    </source>
</evidence>
<accession>A0A564U676</accession>
<dbReference type="InterPro" id="IPR016032">
    <property type="entry name" value="Sig_transdc_resp-reg_C-effctor"/>
</dbReference>
<dbReference type="FunFam" id="1.10.10.10:FF:000018">
    <property type="entry name" value="DNA-binding response regulator ResD"/>
    <property type="match status" value="1"/>
</dbReference>
<dbReference type="CDD" id="cd00383">
    <property type="entry name" value="trans_reg_C"/>
    <property type="match status" value="1"/>
</dbReference>
<dbReference type="Gene3D" id="3.40.50.2300">
    <property type="match status" value="1"/>
</dbReference>
<dbReference type="RefSeq" id="WP_144101061.1">
    <property type="nucleotide sequence ID" value="NZ_CABHNM010000048.1"/>
</dbReference>
<feature type="domain" description="Response regulatory" evidence="10">
    <location>
        <begin position="3"/>
        <end position="115"/>
    </location>
</feature>
<dbReference type="GO" id="GO:0000976">
    <property type="term" value="F:transcription cis-regulatory region binding"/>
    <property type="evidence" value="ECO:0007669"/>
    <property type="project" value="TreeGrafter"/>
</dbReference>
<dbReference type="InterPro" id="IPR011006">
    <property type="entry name" value="CheY-like_superfamily"/>
</dbReference>
<keyword evidence="6" id="KW-0804">Transcription</keyword>
<dbReference type="InterPro" id="IPR001867">
    <property type="entry name" value="OmpR/PhoB-type_DNA-bd"/>
</dbReference>
<proteinExistence type="predicted"/>
<gene>
    <name evidence="12" type="primary">sphR</name>
    <name evidence="12" type="ORF">DLSSTS7063_02112</name>
</gene>
<dbReference type="Gene3D" id="6.10.250.690">
    <property type="match status" value="1"/>
</dbReference>
<dbReference type="EMBL" id="CABHNM010000048">
    <property type="protein sequence ID" value="VUX15008.1"/>
    <property type="molecule type" value="Genomic_DNA"/>
</dbReference>
<dbReference type="GO" id="GO:0000156">
    <property type="term" value="F:phosphorelay response regulator activity"/>
    <property type="evidence" value="ECO:0007669"/>
    <property type="project" value="TreeGrafter"/>
</dbReference>
<dbReference type="SMART" id="SM00448">
    <property type="entry name" value="REC"/>
    <property type="match status" value="1"/>
</dbReference>
<evidence type="ECO:0000313" key="12">
    <source>
        <dbReference type="EMBL" id="VUX15008.1"/>
    </source>
</evidence>
<dbReference type="InterPro" id="IPR036388">
    <property type="entry name" value="WH-like_DNA-bd_sf"/>
</dbReference>
<keyword evidence="2 8" id="KW-0597">Phosphoprotein</keyword>
<evidence type="ECO:0000256" key="3">
    <source>
        <dbReference type="ARBA" id="ARBA00023012"/>
    </source>
</evidence>
<evidence type="ECO:0000256" key="4">
    <source>
        <dbReference type="ARBA" id="ARBA00023015"/>
    </source>
</evidence>